<name>A0AAW3ATQ2_9TRYP</name>
<accession>A0AAW3ATQ2</accession>
<feature type="compositionally biased region" description="Basic and acidic residues" evidence="1">
    <location>
        <begin position="203"/>
        <end position="224"/>
    </location>
</feature>
<reference evidence="2 3" key="1">
    <citation type="submission" date="2024-02" db="EMBL/GenBank/DDBJ databases">
        <title>FIRST GENOME SEQUENCES OF Leishmania (Viannia) shawi, Leishmania (Viannia) lindenbergi AND Leishmania (Viannia) utingensis.</title>
        <authorList>
            <person name="Resadore F."/>
            <person name="Custodio M.G.F."/>
            <person name="Boite M.C."/>
            <person name="Cupolillo E."/>
            <person name="Ferreira G.E.M."/>
        </authorList>
    </citation>
    <scope>NUCLEOTIDE SEQUENCE [LARGE SCALE GENOMIC DNA]</scope>
    <source>
        <strain evidence="2 3">ITUB/BR/1977/M4964</strain>
    </source>
</reference>
<feature type="region of interest" description="Disordered" evidence="1">
    <location>
        <begin position="134"/>
        <end position="162"/>
    </location>
</feature>
<dbReference type="AlphaFoldDB" id="A0AAW3ATQ2"/>
<dbReference type="Proteomes" id="UP001482455">
    <property type="component" value="Unassembled WGS sequence"/>
</dbReference>
<feature type="non-terminal residue" evidence="2">
    <location>
        <position position="1"/>
    </location>
</feature>
<organism evidence="2 3">
    <name type="scientific">Leishmania utingensis</name>
    <dbReference type="NCBI Taxonomy" id="653362"/>
    <lineage>
        <taxon>Eukaryota</taxon>
        <taxon>Discoba</taxon>
        <taxon>Euglenozoa</taxon>
        <taxon>Kinetoplastea</taxon>
        <taxon>Metakinetoplastina</taxon>
        <taxon>Trypanosomatida</taxon>
        <taxon>Trypanosomatidae</taxon>
        <taxon>Leishmaniinae</taxon>
        <taxon>Leishmania</taxon>
    </lineage>
</organism>
<evidence type="ECO:0000313" key="2">
    <source>
        <dbReference type="EMBL" id="KAL0512469.1"/>
    </source>
</evidence>
<feature type="compositionally biased region" description="Basic and acidic residues" evidence="1">
    <location>
        <begin position="134"/>
        <end position="149"/>
    </location>
</feature>
<protein>
    <submittedName>
        <fullName evidence="2">Uncharacterized protein</fullName>
    </submittedName>
</protein>
<keyword evidence="3" id="KW-1185">Reference proteome</keyword>
<gene>
    <name evidence="2" type="ORF">Q4I30_001781</name>
</gene>
<comment type="caution">
    <text evidence="2">The sequence shown here is derived from an EMBL/GenBank/DDBJ whole genome shotgun (WGS) entry which is preliminary data.</text>
</comment>
<sequence>GSIARPGQLARRRQTSSAERPRRLIVIARAWVRRQEAVAPGLPALRRAWGNGTLRGQRHPPRHRDTSMVGVTGSLSLLMAVGTGPAGVCGVGHCDASGHQRWRHPPAARASHFCVSAPIAGWSAAPESAGLRDRQRQGGADAHHVDHGLNHRPQLPKPPSFTRTIDVPAFAIVQNPGCDQLVSQCAAQTDLSGADCTARIRGRGKEGQEEPVRRMGRLDSRGLT</sequence>
<dbReference type="EMBL" id="JBAMZL010000012">
    <property type="protein sequence ID" value="KAL0512469.1"/>
    <property type="molecule type" value="Genomic_DNA"/>
</dbReference>
<evidence type="ECO:0000313" key="3">
    <source>
        <dbReference type="Proteomes" id="UP001482455"/>
    </source>
</evidence>
<feature type="region of interest" description="Disordered" evidence="1">
    <location>
        <begin position="202"/>
        <end position="224"/>
    </location>
</feature>
<evidence type="ECO:0000256" key="1">
    <source>
        <dbReference type="SAM" id="MobiDB-lite"/>
    </source>
</evidence>
<proteinExistence type="predicted"/>